<reference evidence="4 5" key="1">
    <citation type="submission" date="2019-07" db="EMBL/GenBank/DDBJ databases">
        <title>Microlunatus dokdonensis sp. nov. isolated from the rhizospheric soil of the wild plant Elymus tsukushiensis.</title>
        <authorList>
            <person name="Ghim S.-Y."/>
            <person name="Hwang Y.-J."/>
            <person name="Son J.-S."/>
            <person name="Shin J.-H."/>
        </authorList>
    </citation>
    <scope>NUCLEOTIDE SEQUENCE [LARGE SCALE GENOMIC DNA]</scope>
    <source>
        <strain evidence="4 5">KUDC0627</strain>
    </source>
</reference>
<keyword evidence="2" id="KW-0560">Oxidoreductase</keyword>
<evidence type="ECO:0000313" key="4">
    <source>
        <dbReference type="EMBL" id="QDP97479.1"/>
    </source>
</evidence>
<keyword evidence="5" id="KW-1185">Reference proteome</keyword>
<evidence type="ECO:0000256" key="1">
    <source>
        <dbReference type="ARBA" id="ARBA00006484"/>
    </source>
</evidence>
<dbReference type="PRINTS" id="PR00080">
    <property type="entry name" value="SDRFAMILY"/>
</dbReference>
<dbReference type="GO" id="GO:0016020">
    <property type="term" value="C:membrane"/>
    <property type="evidence" value="ECO:0007669"/>
    <property type="project" value="TreeGrafter"/>
</dbReference>
<dbReference type="Proteomes" id="UP000319263">
    <property type="component" value="Chromosome"/>
</dbReference>
<sequence>MQFPPLRNEWLVGVSLLRAGSSGQDVRAIWCGLDCRSGTPLPRSLTQLPDRLLGLRRRARGTDAHMSDQRPGSEVPRGFGAPVAWVAGASRGLGLALARELGLAGYRVVITARTAADLERARELLQADGVSVRTIVHDVRDPVAARDVVAEVEATWGSIDTVIAVAGLMKVGPLPQRAEDYDQSIDIMLRGPINVVHAVLPSMQVRGDGRIGIVTSIAGLIPVPHLVPYTAAKFGALGFSRGLTEELRGSGISVSTIIPGLMRTGGHWHADYSGQPGNEYAWFTALSALPVISIEADRAAKIIVGGVLRGRSKIIFTLPALAGDLLYRLSPEAVGLLLGWAGRLLPGPGDDQQPGFRAARGVTSDAFTRITGPARRAVRRWNQQGAHQSGGDASGS</sequence>
<proteinExistence type="inferred from homology"/>
<accession>A0A516Q214</accession>
<dbReference type="InterPro" id="IPR036291">
    <property type="entry name" value="NAD(P)-bd_dom_sf"/>
</dbReference>
<dbReference type="Pfam" id="PF00106">
    <property type="entry name" value="adh_short"/>
    <property type="match status" value="1"/>
</dbReference>
<dbReference type="PANTHER" id="PTHR44196:SF1">
    <property type="entry name" value="DEHYDROGENASE_REDUCTASE SDR FAMILY MEMBER 7B"/>
    <property type="match status" value="1"/>
</dbReference>
<gene>
    <name evidence="4" type="ORF">FOE78_17555</name>
</gene>
<dbReference type="InterPro" id="IPR002347">
    <property type="entry name" value="SDR_fam"/>
</dbReference>
<evidence type="ECO:0000256" key="2">
    <source>
        <dbReference type="ARBA" id="ARBA00023002"/>
    </source>
</evidence>
<dbReference type="Gene3D" id="3.40.50.720">
    <property type="entry name" value="NAD(P)-binding Rossmann-like Domain"/>
    <property type="match status" value="1"/>
</dbReference>
<dbReference type="CDD" id="cd05233">
    <property type="entry name" value="SDR_c"/>
    <property type="match status" value="1"/>
</dbReference>
<dbReference type="OrthoDB" id="158573at2"/>
<dbReference type="PANTHER" id="PTHR44196">
    <property type="entry name" value="DEHYDROGENASE/REDUCTASE SDR FAMILY MEMBER 7B"/>
    <property type="match status" value="1"/>
</dbReference>
<dbReference type="EMBL" id="CP041692">
    <property type="protein sequence ID" value="QDP97479.1"/>
    <property type="molecule type" value="Genomic_DNA"/>
</dbReference>
<name>A0A516Q214_9ACTN</name>
<evidence type="ECO:0000256" key="3">
    <source>
        <dbReference type="RuleBase" id="RU000363"/>
    </source>
</evidence>
<evidence type="ECO:0000313" key="5">
    <source>
        <dbReference type="Proteomes" id="UP000319263"/>
    </source>
</evidence>
<dbReference type="AlphaFoldDB" id="A0A516Q214"/>
<protein>
    <submittedName>
        <fullName evidence="4">SDR family oxidoreductase</fullName>
    </submittedName>
</protein>
<dbReference type="GO" id="GO:0016491">
    <property type="term" value="F:oxidoreductase activity"/>
    <property type="evidence" value="ECO:0007669"/>
    <property type="project" value="UniProtKB-KW"/>
</dbReference>
<dbReference type="KEGG" id="mik:FOE78_17555"/>
<organism evidence="4 5">
    <name type="scientific">Microlunatus elymi</name>
    <dbReference type="NCBI Taxonomy" id="2596828"/>
    <lineage>
        <taxon>Bacteria</taxon>
        <taxon>Bacillati</taxon>
        <taxon>Actinomycetota</taxon>
        <taxon>Actinomycetes</taxon>
        <taxon>Propionibacteriales</taxon>
        <taxon>Propionibacteriaceae</taxon>
        <taxon>Microlunatus</taxon>
    </lineage>
</organism>
<dbReference type="SUPFAM" id="SSF51735">
    <property type="entry name" value="NAD(P)-binding Rossmann-fold domains"/>
    <property type="match status" value="1"/>
</dbReference>
<dbReference type="PRINTS" id="PR00081">
    <property type="entry name" value="GDHRDH"/>
</dbReference>
<comment type="similarity">
    <text evidence="1 3">Belongs to the short-chain dehydrogenases/reductases (SDR) family.</text>
</comment>